<dbReference type="GO" id="GO:0007015">
    <property type="term" value="P:actin filament organization"/>
    <property type="evidence" value="ECO:0007669"/>
    <property type="project" value="TreeGrafter"/>
</dbReference>
<dbReference type="InterPro" id="IPR017901">
    <property type="entry name" value="C-CAP_CF_C-like"/>
</dbReference>
<evidence type="ECO:0000256" key="4">
    <source>
        <dbReference type="ARBA" id="ARBA00023136"/>
    </source>
</evidence>
<evidence type="ECO:0000256" key="2">
    <source>
        <dbReference type="ARBA" id="ARBA00007659"/>
    </source>
</evidence>
<proteinExistence type="inferred from homology"/>
<dbReference type="FunFam" id="1.25.40.330:FF:000001">
    <property type="entry name" value="Adenylyl cyclase-associated protein"/>
    <property type="match status" value="1"/>
</dbReference>
<dbReference type="GO" id="GO:0005886">
    <property type="term" value="C:plasma membrane"/>
    <property type="evidence" value="ECO:0007669"/>
    <property type="project" value="UniProtKB-SubCell"/>
</dbReference>
<reference evidence="7" key="1">
    <citation type="submission" date="2016-11" db="EMBL/GenBank/DDBJ databases">
        <title>Venom-gland transcriptomics and venom proteomics of the black-back scorpion (Hadrurus spadix) reveal detectability challenges and an unexplored realm of animal toxin diversity.</title>
        <authorList>
            <person name="Rokyta D.R."/>
            <person name="Ward M.J."/>
        </authorList>
    </citation>
    <scope>NUCLEOTIDE SEQUENCE</scope>
    <source>
        <tissue evidence="7">Venom gland</tissue>
    </source>
</reference>
<dbReference type="AlphaFoldDB" id="A0A1W7RB49"/>
<organism evidence="7">
    <name type="scientific">Hadrurus spadix</name>
    <dbReference type="NCBI Taxonomy" id="141984"/>
    <lineage>
        <taxon>Eukaryota</taxon>
        <taxon>Metazoa</taxon>
        <taxon>Ecdysozoa</taxon>
        <taxon>Arthropoda</taxon>
        <taxon>Chelicerata</taxon>
        <taxon>Arachnida</taxon>
        <taxon>Scorpiones</taxon>
        <taxon>Iurida</taxon>
        <taxon>Iuroidea</taxon>
        <taxon>Hadrurus</taxon>
    </lineage>
</organism>
<dbReference type="InterPro" id="IPR001837">
    <property type="entry name" value="Adenylate_cyclase-assoc_CAP"/>
</dbReference>
<dbReference type="Gene3D" id="1.25.40.330">
    <property type="entry name" value="Adenylate cyclase-associated CAP, N-terminal domain"/>
    <property type="match status" value="1"/>
</dbReference>
<dbReference type="GO" id="GO:0003779">
    <property type="term" value="F:actin binding"/>
    <property type="evidence" value="ECO:0007669"/>
    <property type="project" value="InterPro"/>
</dbReference>
<dbReference type="InterPro" id="IPR006599">
    <property type="entry name" value="CARP_motif"/>
</dbReference>
<dbReference type="PROSITE" id="PS51329">
    <property type="entry name" value="C_CAP_COFACTOR_C"/>
    <property type="match status" value="1"/>
</dbReference>
<dbReference type="EMBL" id="GFAH01000018">
    <property type="protein sequence ID" value="JAV48371.1"/>
    <property type="molecule type" value="Transcribed_RNA"/>
</dbReference>
<keyword evidence="4" id="KW-0472">Membrane</keyword>
<feature type="compositionally biased region" description="Pro residues" evidence="5">
    <location>
        <begin position="226"/>
        <end position="240"/>
    </location>
</feature>
<dbReference type="SUPFAM" id="SSF69340">
    <property type="entry name" value="C-terminal domain of adenylylcyclase associated protein"/>
    <property type="match status" value="1"/>
</dbReference>
<dbReference type="Pfam" id="PF08603">
    <property type="entry name" value="CAP_C"/>
    <property type="match status" value="1"/>
</dbReference>
<evidence type="ECO:0000256" key="5">
    <source>
        <dbReference type="SAM" id="MobiDB-lite"/>
    </source>
</evidence>
<evidence type="ECO:0000256" key="1">
    <source>
        <dbReference type="ARBA" id="ARBA00004202"/>
    </source>
</evidence>
<evidence type="ECO:0000256" key="3">
    <source>
        <dbReference type="ARBA" id="ARBA00022475"/>
    </source>
</evidence>
<dbReference type="GO" id="GO:0019933">
    <property type="term" value="P:cAMP-mediated signaling"/>
    <property type="evidence" value="ECO:0007669"/>
    <property type="project" value="TreeGrafter"/>
</dbReference>
<dbReference type="GO" id="GO:0005737">
    <property type="term" value="C:cytoplasm"/>
    <property type="evidence" value="ECO:0007669"/>
    <property type="project" value="TreeGrafter"/>
</dbReference>
<keyword evidence="3" id="KW-1003">Cell membrane</keyword>
<feature type="region of interest" description="Disordered" evidence="5">
    <location>
        <begin position="273"/>
        <end position="304"/>
    </location>
</feature>
<dbReference type="InterPro" id="IPR013912">
    <property type="entry name" value="Adenylate_cyclase-assoc_CAP_C"/>
</dbReference>
<dbReference type="InterPro" id="IPR036223">
    <property type="entry name" value="CAP_C_sf"/>
</dbReference>
<dbReference type="GO" id="GO:0008179">
    <property type="term" value="F:adenylate cyclase binding"/>
    <property type="evidence" value="ECO:0007669"/>
    <property type="project" value="TreeGrafter"/>
</dbReference>
<dbReference type="Pfam" id="PF21938">
    <property type="entry name" value="CAP_N"/>
    <property type="match status" value="1"/>
</dbReference>
<dbReference type="SMART" id="SM00673">
    <property type="entry name" value="CARP"/>
    <property type="match status" value="2"/>
</dbReference>
<dbReference type="GO" id="GO:0000902">
    <property type="term" value="P:cell morphogenesis"/>
    <property type="evidence" value="ECO:0007669"/>
    <property type="project" value="TreeGrafter"/>
</dbReference>
<dbReference type="PROSITE" id="PS01089">
    <property type="entry name" value="CAP_2"/>
    <property type="match status" value="1"/>
</dbReference>
<dbReference type="FunFam" id="2.160.20.70:FF:000001">
    <property type="entry name" value="Adenylyl cyclase-associated protein"/>
    <property type="match status" value="1"/>
</dbReference>
<name>A0A1W7RB49_9SCOR</name>
<comment type="similarity">
    <text evidence="2">Belongs to the CAP family.</text>
</comment>
<sequence>MSAAELTNLVGRLETVTFKLEKMAYQQSNISSSGVGETVPPTVLEYDRIISGPLKNFLMLSAAIGNEVKKQADMVNAAFQAQRQFLVIASKSKEPPQNVLITLLKPTSDQIQAIQTFRECNRSSIFFNHLSAISESISALGWVTVSPTPGPFVKEMSDASQFYTNRVLKDYKDKDKIHVDWTRAWLQVLSELQAYIKQHFTTGLTWNPKGCDANSNTPSVLLPPSSGAPPPPPPPLPPPEFFADSTINDTNDARAALFREINQGQDITKGLRKVTSEQQTHKNPTLRQHTGPVPKLPSTAARPFKPVAAPVQTKPPRFELEGKKWCIDYQVGNRGLIVSQTEMNQSVIAYKCQDCLITVKGKINSITLDSCKKTCIVFDDLVSFVEFINCQSVQAQSMGKVPTIAIDKTDGVLVYLSPMSLDAEIVTSKSSEVNVSIPQGDGDYIEHPIPEQFKSIWTGKGMKTVAVESK</sequence>
<evidence type="ECO:0000313" key="7">
    <source>
        <dbReference type="EMBL" id="JAV48371.1"/>
    </source>
</evidence>
<dbReference type="PANTHER" id="PTHR10652">
    <property type="entry name" value="ADENYLYL CYCLASE-ASSOCIATED PROTEIN"/>
    <property type="match status" value="1"/>
</dbReference>
<feature type="region of interest" description="Disordered" evidence="5">
    <location>
        <begin position="215"/>
        <end position="241"/>
    </location>
</feature>
<comment type="subcellular location">
    <subcellularLocation>
        <location evidence="1">Cell membrane</location>
        <topology evidence="1">Peripheral membrane protein</topology>
    </subcellularLocation>
</comment>
<dbReference type="InterPro" id="IPR036222">
    <property type="entry name" value="CAP_N_sf"/>
</dbReference>
<dbReference type="InterPro" id="IPR053950">
    <property type="entry name" value="CAP_N"/>
</dbReference>
<dbReference type="InterPro" id="IPR016098">
    <property type="entry name" value="CAP/MinC_C"/>
</dbReference>
<dbReference type="Gene3D" id="2.160.20.70">
    <property type="match status" value="1"/>
</dbReference>
<dbReference type="SUPFAM" id="SSF101278">
    <property type="entry name" value="N-terminal domain of adenylylcyclase associated protein, CAP"/>
    <property type="match status" value="1"/>
</dbReference>
<feature type="compositionally biased region" description="Polar residues" evidence="5">
    <location>
        <begin position="276"/>
        <end position="288"/>
    </location>
</feature>
<evidence type="ECO:0000259" key="6">
    <source>
        <dbReference type="PROSITE" id="PS51329"/>
    </source>
</evidence>
<feature type="domain" description="C-CAP/cofactor C-like" evidence="6">
    <location>
        <begin position="315"/>
        <end position="449"/>
    </location>
</feature>
<dbReference type="InterPro" id="IPR028417">
    <property type="entry name" value="CAP_CS_C"/>
</dbReference>
<protein>
    <submittedName>
        <fullName evidence="7">Adenylate cyclase-associated protein</fullName>
    </submittedName>
</protein>
<accession>A0A1W7RB49</accession>
<dbReference type="PANTHER" id="PTHR10652:SF0">
    <property type="entry name" value="ADENYLYL CYCLASE-ASSOCIATED PROTEIN"/>
    <property type="match status" value="1"/>
</dbReference>